<dbReference type="RefSeq" id="WP_203753695.1">
    <property type="nucleotide sequence ID" value="NZ_BONF01000041.1"/>
</dbReference>
<comment type="caution">
    <text evidence="1">The sequence shown here is derived from an EMBL/GenBank/DDBJ whole genome shotgun (WGS) entry which is preliminary data.</text>
</comment>
<keyword evidence="2" id="KW-1185">Reference proteome</keyword>
<evidence type="ECO:0000313" key="1">
    <source>
        <dbReference type="EMBL" id="GIF84819.1"/>
    </source>
</evidence>
<proteinExistence type="predicted"/>
<protein>
    <recommendedName>
        <fullName evidence="3">DNA-binding protein</fullName>
    </recommendedName>
</protein>
<sequence>MSVAENMVLLEAGAVLPVGAPVAKDDTVDALTTRAYSHPVLEGRTVVRLVPAAVGAAEDLSMEFLGFAQPAPVNEVGLVRQQALGFPAWALVHDPANGHHALALVKEIEKFARTAKSRIGPAKEGFDALGERLARAVPHFLPTFYEEAGRAFLAADSTSYAATMFGKAREAERVFALRIDEERQHTVFLEFALAGALTAKALTQHARELAARSTPAEAYERFLRLCVERTLGGLPPYAAMHTDLRRLAKAAKLDQAEADRDVLAQLLPAPALIRASESFWNAYSVALAQLAAADPALRGRLLGMFPQNCTDDTWLGVLEQAGATASLTEPAGAVPAEALPSDGPAGWLARFDEHRQRRYWRDRKRSAKLLALVERMAPRLKADGTPVAVVRRSSGTDLDLLDACLALGVPVADPENTERFGVNNWLNDEHEGRRELVAVAADTRFLKALANGVENHLDSGYRMVERVREVTAVPGLRTAMHHWLERLAADRDGHGLPALGGHFDKIAQAACPEGAAVNEAAMARLLGHDVAGTLAHTLRTGVLDEFGWPALEEAVARLTGDGDISVTDQWPHLILNQGDLVLVVGEQGVELEHIVRIPADQRRWMYRTVFRYVDRQLLVCWDIGRERSGYWSGAPDDVFTVPDEAFQMYHTFSLPITGGGRTAGARPLHVGDRSERRGGRVFTDGSAYWVLVNEDGKVVCREFDPATGEHGRASLPSFFEDGTPDGQHLAHHSCWLSVRDNGEQLGWRVRRDGTGTQYGQALDGTTYTMPGSATRRGELSGAICFPGAERTSGVTQSRNWRNTGLSLYDADGRLTGDYSLPNAGEYARGTDLVPTPAFWHLLRPRDEAGSAALRTLTDEQAAALLAEAVRLTGQAAESDDDDADKALTAALETLVARELPAITDLALRAGVAGIVRVAATLATRLAGLADSCAGNAAVAAPTPTGPSYAGEDRRLAAALSGLMPYCYARGDSATRMLTAVGAALTGADQPTGQLDLSADDDWFDALGVLPAAMYRAAAPFTDAEHRETLAELLSVIAGSGLLAPGGRLRWIELKSDQPVTDGMRATVRQVGNRRLLVLSVDTDDKELTALDYAPDGVFGAVPGHAITRERAYHFSGITPDAIAAFTKLLTERGPVAWRPERVADLSARAGVSLAEAAMLLAGLPSANWSRAESEPLREQIGVPDGDIAAAAARRVGAGGRAGTARQLSRLMPADPAALWETGPDLERFAEAWIERHGRRKPVRDELIVAIAQADVDGSMNASELIHGIANPDSCKWLAGTADGIDDEDVLVALAKCVPWLAYHLPADDPIRSVLPRAAELARTKLADPKLSLPVGWVTEKKTEPLLNATGRATVTEADGGFAAGALHLPPDTGYRAVHLRTALLDGADDPALHLVQARLDSHDEGTLAALRAVLGGQLARLAGYPVPLGVDGYAQDPSRSAPELVAQVAAKHGLTDDAAVLYLQLLALPDPTDRNVAMWTGWKPARLKAARAALTATDLVVEAKRPRAGRSLFLPGGWHALKAPHLPLERWKLPLLIGGEQGVSGLGIVLPVAPAPQLFTLAWERITQGDGPRFDELVTGRPR</sequence>
<dbReference type="Proteomes" id="UP000601223">
    <property type="component" value="Unassembled WGS sequence"/>
</dbReference>
<dbReference type="EMBL" id="BONF01000041">
    <property type="protein sequence ID" value="GIF84819.1"/>
    <property type="molecule type" value="Genomic_DNA"/>
</dbReference>
<evidence type="ECO:0008006" key="3">
    <source>
        <dbReference type="Google" id="ProtNLM"/>
    </source>
</evidence>
<gene>
    <name evidence="1" type="ORF">Cba03nite_61680</name>
</gene>
<evidence type="ECO:0000313" key="2">
    <source>
        <dbReference type="Proteomes" id="UP000601223"/>
    </source>
</evidence>
<organism evidence="1 2">
    <name type="scientific">Catellatospora bangladeshensis</name>
    <dbReference type="NCBI Taxonomy" id="310355"/>
    <lineage>
        <taxon>Bacteria</taxon>
        <taxon>Bacillati</taxon>
        <taxon>Actinomycetota</taxon>
        <taxon>Actinomycetes</taxon>
        <taxon>Micromonosporales</taxon>
        <taxon>Micromonosporaceae</taxon>
        <taxon>Catellatospora</taxon>
    </lineage>
</organism>
<name>A0A8J3JXC2_9ACTN</name>
<accession>A0A8J3JXC2</accession>
<reference evidence="1 2" key="1">
    <citation type="submission" date="2021-01" db="EMBL/GenBank/DDBJ databases">
        <title>Whole genome shotgun sequence of Catellatospora bangladeshensis NBRC 107357.</title>
        <authorList>
            <person name="Komaki H."/>
            <person name="Tamura T."/>
        </authorList>
    </citation>
    <scope>NUCLEOTIDE SEQUENCE [LARGE SCALE GENOMIC DNA]</scope>
    <source>
        <strain evidence="1 2">NBRC 107357</strain>
    </source>
</reference>